<organism evidence="1 2">
    <name type="scientific">Paenalcaligenes hermetiae</name>
    <dbReference type="NCBI Taxonomy" id="1157987"/>
    <lineage>
        <taxon>Bacteria</taxon>
        <taxon>Pseudomonadati</taxon>
        <taxon>Pseudomonadota</taxon>
        <taxon>Betaproteobacteria</taxon>
        <taxon>Burkholderiales</taxon>
        <taxon>Alcaligenaceae</taxon>
        <taxon>Paenalcaligenes</taxon>
    </lineage>
</organism>
<evidence type="ECO:0000313" key="1">
    <source>
        <dbReference type="EMBL" id="GAA5085144.1"/>
    </source>
</evidence>
<gene>
    <name evidence="1" type="ORF">GCM10023337_03510</name>
</gene>
<reference evidence="2" key="1">
    <citation type="journal article" date="2019" name="Int. J. Syst. Evol. Microbiol.">
        <title>The Global Catalogue of Microorganisms (GCM) 10K type strain sequencing project: providing services to taxonomists for standard genome sequencing and annotation.</title>
        <authorList>
            <consortium name="The Broad Institute Genomics Platform"/>
            <consortium name="The Broad Institute Genome Sequencing Center for Infectious Disease"/>
            <person name="Wu L."/>
            <person name="Ma J."/>
        </authorList>
    </citation>
    <scope>NUCLEOTIDE SEQUENCE [LARGE SCALE GENOMIC DNA]</scope>
    <source>
        <strain evidence="2">JCM 18423</strain>
    </source>
</reference>
<dbReference type="Proteomes" id="UP001500227">
    <property type="component" value="Unassembled WGS sequence"/>
</dbReference>
<name>A0ABP9LTI0_9BURK</name>
<protein>
    <submittedName>
        <fullName evidence="1">Uncharacterized protein</fullName>
    </submittedName>
</protein>
<comment type="caution">
    <text evidence="1">The sequence shown here is derived from an EMBL/GenBank/DDBJ whole genome shotgun (WGS) entry which is preliminary data.</text>
</comment>
<keyword evidence="2" id="KW-1185">Reference proteome</keyword>
<accession>A0ABP9LTI0</accession>
<proteinExistence type="predicted"/>
<evidence type="ECO:0000313" key="2">
    <source>
        <dbReference type="Proteomes" id="UP001500227"/>
    </source>
</evidence>
<dbReference type="EMBL" id="BAABKD010000002">
    <property type="protein sequence ID" value="GAA5085144.1"/>
    <property type="molecule type" value="Genomic_DNA"/>
</dbReference>
<sequence length="296" mass="33727">MAAELLKQLPKHAPQLVQYFDQCQSTIQSFPIHQSRCVAEEAWQIEQGQWHSAKAKHNAALALLLAQQQQKSLTPAHKPFWLVELVHIAPARDGAALIPASDLHIDQAHSQQLLQSAQSLCEGTPFQLQPWSTTHWQLHTNIDLPAHFASSALVSRTAVNAWWDQDHATRDWRRFVNELQMLYFDHPVNQQRQSQGLAAVNSLWPLGGLAPSAWQADNVPLRLATLSDAALRQDWGLWLHQLQELEKTLMPLLAHSPTLVLSNLEHIMTLTPTTPRFWQRFFPSTPTWRNHWLAQS</sequence>